<dbReference type="CDD" id="cd16664">
    <property type="entry name" value="RING-Ubox_PUB"/>
    <property type="match status" value="1"/>
</dbReference>
<evidence type="ECO:0000256" key="4">
    <source>
        <dbReference type="ARBA" id="ARBA00022786"/>
    </source>
</evidence>
<evidence type="ECO:0000256" key="5">
    <source>
        <dbReference type="RuleBase" id="RU369093"/>
    </source>
</evidence>
<dbReference type="PANTHER" id="PTHR22849:SF164">
    <property type="entry name" value="U-BOX DOMAIN-CONTAINING PROTEIN"/>
    <property type="match status" value="1"/>
</dbReference>
<keyword evidence="3 5" id="KW-0808">Transferase</keyword>
<protein>
    <recommendedName>
        <fullName evidence="5 6">U-box domain-containing protein</fullName>
        <ecNumber evidence="5">2.3.2.27</ecNumber>
    </recommendedName>
    <alternativeName>
        <fullName evidence="5">RING-type E3 ubiquitin transferase PUB</fullName>
    </alternativeName>
</protein>
<dbReference type="GO" id="GO:0061630">
    <property type="term" value="F:ubiquitin protein ligase activity"/>
    <property type="evidence" value="ECO:0007669"/>
    <property type="project" value="UniProtKB-UniRule"/>
</dbReference>
<evidence type="ECO:0000313" key="8">
    <source>
        <dbReference type="Proteomes" id="UP000655225"/>
    </source>
</evidence>
<dbReference type="GO" id="GO:0016567">
    <property type="term" value="P:protein ubiquitination"/>
    <property type="evidence" value="ECO:0007669"/>
    <property type="project" value="UniProtKB-UniRule"/>
</dbReference>
<evidence type="ECO:0000256" key="1">
    <source>
        <dbReference type="ARBA" id="ARBA00000900"/>
    </source>
</evidence>
<comment type="catalytic activity">
    <reaction evidence="1 5">
        <text>S-ubiquitinyl-[E2 ubiquitin-conjugating enzyme]-L-cysteine + [acceptor protein]-L-lysine = [E2 ubiquitin-conjugating enzyme]-L-cysteine + N(6)-ubiquitinyl-[acceptor protein]-L-lysine.</text>
        <dbReference type="EC" id="2.3.2.27"/>
    </reaction>
</comment>
<dbReference type="InterPro" id="IPR003613">
    <property type="entry name" value="Ubox_domain"/>
</dbReference>
<feature type="domain" description="U-box" evidence="6">
    <location>
        <begin position="1"/>
        <end position="62"/>
    </location>
</feature>
<dbReference type="InterPro" id="IPR058678">
    <property type="entry name" value="ARM_PUB"/>
</dbReference>
<organism evidence="7 8">
    <name type="scientific">Tetracentron sinense</name>
    <name type="common">Spur-leaf</name>
    <dbReference type="NCBI Taxonomy" id="13715"/>
    <lineage>
        <taxon>Eukaryota</taxon>
        <taxon>Viridiplantae</taxon>
        <taxon>Streptophyta</taxon>
        <taxon>Embryophyta</taxon>
        <taxon>Tracheophyta</taxon>
        <taxon>Spermatophyta</taxon>
        <taxon>Magnoliopsida</taxon>
        <taxon>Trochodendrales</taxon>
        <taxon>Trochodendraceae</taxon>
        <taxon>Tetracentron</taxon>
    </lineage>
</organism>
<dbReference type="SMART" id="SM00504">
    <property type="entry name" value="Ubox"/>
    <property type="match status" value="1"/>
</dbReference>
<dbReference type="OrthoDB" id="10064100at2759"/>
<keyword evidence="8" id="KW-1185">Reference proteome</keyword>
<proteinExistence type="predicted"/>
<dbReference type="InterPro" id="IPR011989">
    <property type="entry name" value="ARM-like"/>
</dbReference>
<dbReference type="SUPFAM" id="SSF57850">
    <property type="entry name" value="RING/U-box"/>
    <property type="match status" value="1"/>
</dbReference>
<reference evidence="7 8" key="1">
    <citation type="submission" date="2020-04" db="EMBL/GenBank/DDBJ databases">
        <title>Plant Genome Project.</title>
        <authorList>
            <person name="Zhang R.-G."/>
        </authorList>
    </citation>
    <scope>NUCLEOTIDE SEQUENCE [LARGE SCALE GENOMIC DNA]</scope>
    <source>
        <strain evidence="7">YNK0</strain>
        <tissue evidence="7">Leaf</tissue>
    </source>
</reference>
<sequence length="370" mass="41409">MKDPVTISTGMTYDRETIQKWLFSYNHCTCPVTKQLLTDYTLTPNSTLLRLIQSWSFNNIPKFSPKIEPPKFSPKTEPPKFSDVLALLNNLMEEVREPNSQMKSLRKIKSLIQENDYIRTFMEDAGITSVLASLITETNTEMISQFSYKSVIIEEAMTVLHLLKPSTETLKKISQDRNGLMIGSLSSIIQQGKLKAEVFQGIAEILRDQNSSRATMAVLWILMEVMPFGRNRIKAVEAGVVSVLVELLAESNEKRSCEIMLGILKKLCGKAEGRSAFLAHPASVASVASKILRVSQIANDRAVMVLLLVCKFCKSSRVAQELMEVGGLAKLCMVMQVECSVQAKEKAKEILGFHLKAWNKSPCFPSYFIA</sequence>
<dbReference type="PROSITE" id="PS51698">
    <property type="entry name" value="U_BOX"/>
    <property type="match status" value="1"/>
</dbReference>
<comment type="caution">
    <text evidence="7">The sequence shown here is derived from an EMBL/GenBank/DDBJ whole genome shotgun (WGS) entry which is preliminary data.</text>
</comment>
<name>A0A834YJ56_TETSI</name>
<evidence type="ECO:0000256" key="3">
    <source>
        <dbReference type="ARBA" id="ARBA00022679"/>
    </source>
</evidence>
<dbReference type="Pfam" id="PF25598">
    <property type="entry name" value="ARM_PUB"/>
    <property type="match status" value="1"/>
</dbReference>
<dbReference type="Proteomes" id="UP000655225">
    <property type="component" value="Unassembled WGS sequence"/>
</dbReference>
<dbReference type="Pfam" id="PF04564">
    <property type="entry name" value="U-box"/>
    <property type="match status" value="1"/>
</dbReference>
<dbReference type="OMA" id="SCEIMLG"/>
<dbReference type="UniPathway" id="UPA00143"/>
<dbReference type="Gene3D" id="1.25.10.10">
    <property type="entry name" value="Leucine-rich Repeat Variant"/>
    <property type="match status" value="1"/>
</dbReference>
<dbReference type="InterPro" id="IPR045185">
    <property type="entry name" value="PUB22/23/24-like"/>
</dbReference>
<accession>A0A834YJ56</accession>
<dbReference type="PANTHER" id="PTHR22849">
    <property type="entry name" value="WDSAM1 PROTEIN"/>
    <property type="match status" value="1"/>
</dbReference>
<dbReference type="InterPro" id="IPR013083">
    <property type="entry name" value="Znf_RING/FYVE/PHD"/>
</dbReference>
<comment type="pathway">
    <text evidence="2 5">Protein modification; protein ubiquitination.</text>
</comment>
<comment type="function">
    <text evidence="5">Functions as an E3 ubiquitin ligase.</text>
</comment>
<dbReference type="EMBL" id="JABCRI010000021">
    <property type="protein sequence ID" value="KAF8379980.1"/>
    <property type="molecule type" value="Genomic_DNA"/>
</dbReference>
<evidence type="ECO:0000259" key="6">
    <source>
        <dbReference type="PROSITE" id="PS51698"/>
    </source>
</evidence>
<evidence type="ECO:0000313" key="7">
    <source>
        <dbReference type="EMBL" id="KAF8379980.1"/>
    </source>
</evidence>
<dbReference type="AlphaFoldDB" id="A0A834YJ56"/>
<dbReference type="InterPro" id="IPR045210">
    <property type="entry name" value="RING-Ubox_PUB"/>
</dbReference>
<keyword evidence="4 5" id="KW-0833">Ubl conjugation pathway</keyword>
<dbReference type="SUPFAM" id="SSF48371">
    <property type="entry name" value="ARM repeat"/>
    <property type="match status" value="1"/>
</dbReference>
<evidence type="ECO:0000256" key="2">
    <source>
        <dbReference type="ARBA" id="ARBA00004906"/>
    </source>
</evidence>
<dbReference type="InterPro" id="IPR016024">
    <property type="entry name" value="ARM-type_fold"/>
</dbReference>
<dbReference type="EC" id="2.3.2.27" evidence="5"/>
<gene>
    <name evidence="7" type="ORF">HHK36_027447</name>
</gene>
<dbReference type="Gene3D" id="3.30.40.10">
    <property type="entry name" value="Zinc/RING finger domain, C3HC4 (zinc finger)"/>
    <property type="match status" value="1"/>
</dbReference>